<dbReference type="AlphaFoldDB" id="A0ABD6SGG2"/>
<dbReference type="EMBL" id="NTYF01000023">
    <property type="protein sequence ID" value="PER55609.1"/>
    <property type="molecule type" value="Genomic_DNA"/>
</dbReference>
<dbReference type="Gene3D" id="3.40.50.300">
    <property type="entry name" value="P-loop containing nucleotide triphosphate hydrolases"/>
    <property type="match status" value="1"/>
</dbReference>
<dbReference type="Proteomes" id="UP000219897">
    <property type="component" value="Unassembled WGS sequence"/>
</dbReference>
<comment type="similarity">
    <text evidence="1">Belongs to the GSP E family.</text>
</comment>
<dbReference type="InterPro" id="IPR001482">
    <property type="entry name" value="T2SS/T4SS_dom"/>
</dbReference>
<dbReference type="Pfam" id="PF00437">
    <property type="entry name" value="T2SSE"/>
    <property type="match status" value="1"/>
</dbReference>
<dbReference type="RefSeq" id="WP_098316957.1">
    <property type="nucleotide sequence ID" value="NZ_NTYF01000023.1"/>
</dbReference>
<protein>
    <recommendedName>
        <fullName evidence="3">Bacterial type II secretion system protein E domain-containing protein</fullName>
    </recommendedName>
</protein>
<feature type="domain" description="Bacterial type II secretion system protein E" evidence="3">
    <location>
        <begin position="132"/>
        <end position="328"/>
    </location>
</feature>
<dbReference type="PANTHER" id="PTHR30486">
    <property type="entry name" value="TWITCHING MOTILITY PROTEIN PILT"/>
    <property type="match status" value="1"/>
</dbReference>
<dbReference type="Gene3D" id="3.30.450.380">
    <property type="match status" value="1"/>
</dbReference>
<organism evidence="4 5">
    <name type="scientific">Bacillus thuringiensis</name>
    <dbReference type="NCBI Taxonomy" id="1428"/>
    <lineage>
        <taxon>Bacteria</taxon>
        <taxon>Bacillati</taxon>
        <taxon>Bacillota</taxon>
        <taxon>Bacilli</taxon>
        <taxon>Bacillales</taxon>
        <taxon>Bacillaceae</taxon>
        <taxon>Bacillus</taxon>
        <taxon>Bacillus cereus group</taxon>
    </lineage>
</organism>
<evidence type="ECO:0000259" key="3">
    <source>
        <dbReference type="Pfam" id="PF00437"/>
    </source>
</evidence>
<evidence type="ECO:0000313" key="4">
    <source>
        <dbReference type="EMBL" id="PER55609.1"/>
    </source>
</evidence>
<gene>
    <name evidence="4" type="ORF">CN495_07595</name>
</gene>
<dbReference type="SUPFAM" id="SSF52540">
    <property type="entry name" value="P-loop containing nucleoside triphosphate hydrolases"/>
    <property type="match status" value="1"/>
</dbReference>
<dbReference type="InterPro" id="IPR027417">
    <property type="entry name" value="P-loop_NTPase"/>
</dbReference>
<feature type="region of interest" description="Disordered" evidence="2">
    <location>
        <begin position="1"/>
        <end position="37"/>
    </location>
</feature>
<evidence type="ECO:0000313" key="5">
    <source>
        <dbReference type="Proteomes" id="UP000219897"/>
    </source>
</evidence>
<name>A0ABD6SGG2_BACTU</name>
<dbReference type="PANTHER" id="PTHR30486:SF6">
    <property type="entry name" value="TYPE IV PILUS RETRACTATION ATPASE PILT"/>
    <property type="match status" value="1"/>
</dbReference>
<reference evidence="4 5" key="1">
    <citation type="submission" date="2017-09" db="EMBL/GenBank/DDBJ databases">
        <title>Large-scale bioinformatics analysis of Bacillus genomes uncovers conserved roles of natural products in bacterial physiology.</title>
        <authorList>
            <consortium name="Agbiome Team Llc"/>
            <person name="Bleich R.M."/>
            <person name="Kirk G.J."/>
            <person name="Santa Maria K.C."/>
            <person name="Allen S.E."/>
            <person name="Farag S."/>
            <person name="Shank E.A."/>
            <person name="Bowers A."/>
        </authorList>
    </citation>
    <scope>NUCLEOTIDE SEQUENCE [LARGE SCALE GENOMIC DNA]</scope>
    <source>
        <strain evidence="4 5">AFS005140</strain>
    </source>
</reference>
<evidence type="ECO:0000256" key="1">
    <source>
        <dbReference type="ARBA" id="ARBA00006611"/>
    </source>
</evidence>
<proteinExistence type="inferred from homology"/>
<comment type="caution">
    <text evidence="4">The sequence shown here is derived from an EMBL/GenBank/DDBJ whole genome shotgun (WGS) entry which is preliminary data.</text>
</comment>
<evidence type="ECO:0000256" key="2">
    <source>
        <dbReference type="SAM" id="MobiDB-lite"/>
    </source>
</evidence>
<dbReference type="InterPro" id="IPR050921">
    <property type="entry name" value="T4SS_GSP_E_ATPase"/>
</dbReference>
<accession>A0ABD6SGG2</accession>
<sequence length="433" mass="48789">MFGRLLGKQEDKSPASSPQEDTYGSVAVMEPEEENTNRVDRKVAFADDERKTVDDEIIRDVLATSFLKDIIFKKGTVELLDTVTDVSFNGTQVRVQDNEKGRYHWTKQTVTAKDIERLGNRIAVQKGKAWNPQNPILDTEIGTIRVNLMHGSIAPYGETMALRISHPRLTPGTIADVANPEVAKLIDVLVQTGMSIMVSGQTGSGKTETQKKLVGSIPDNLKITLAEDTLDSHLKLVYPNKDINSWQVKKAKEEDDTIEFPQLIKAGLRNNPEWFLISEVRGDEATDLLGAGLTGHYFCSTIHTEGARTIPSRMLQMIAERYPNLNQEVLLRDIVNVLGFGIHMESIFTEEGRIERRIREVVEYVDCDVRTGVVVNPLFERKTVYDRRSKTYTEQLIMNKMSEEMYQRVADARLIHLVPDVFLPDETASEVAV</sequence>